<feature type="transmembrane region" description="Helical" evidence="1">
    <location>
        <begin position="155"/>
        <end position="178"/>
    </location>
</feature>
<evidence type="ECO:0000313" key="2">
    <source>
        <dbReference type="EMBL" id="MCL9816789.1"/>
    </source>
</evidence>
<evidence type="ECO:0000313" key="3">
    <source>
        <dbReference type="Proteomes" id="UP001203207"/>
    </source>
</evidence>
<reference evidence="2" key="1">
    <citation type="journal article" date="2022" name="Syst. Appl. Microbiol.">
        <title>Natronocalculus amylovorans gen. nov., sp. nov., and Natranaeroarchaeum aerophilus sp. nov., dominant culturable amylolytic natronoarchaea from hypersaline soda lakes in southwestern Siberia.</title>
        <authorList>
            <person name="Sorokin D.Y."/>
            <person name="Elcheninov A.G."/>
            <person name="Khizhniak T.V."/>
            <person name="Koenen M."/>
            <person name="Bale N.J."/>
            <person name="Damste J.S.S."/>
            <person name="Kublanov I.V."/>
        </authorList>
    </citation>
    <scope>NUCLEOTIDE SEQUENCE</scope>
    <source>
        <strain evidence="2">AArc-St2</strain>
    </source>
</reference>
<feature type="transmembrane region" description="Helical" evidence="1">
    <location>
        <begin position="78"/>
        <end position="98"/>
    </location>
</feature>
<keyword evidence="1" id="KW-0812">Transmembrane</keyword>
<protein>
    <submittedName>
        <fullName evidence="2">Uncharacterized protein</fullName>
    </submittedName>
</protein>
<feature type="transmembrane region" description="Helical" evidence="1">
    <location>
        <begin position="37"/>
        <end position="58"/>
    </location>
</feature>
<keyword evidence="1" id="KW-0472">Membrane</keyword>
<proteinExistence type="predicted"/>
<accession>A0AAE3FWS1</accession>
<dbReference type="AlphaFoldDB" id="A0AAE3FWS1"/>
<dbReference type="EMBL" id="JAKRVX010000002">
    <property type="protein sequence ID" value="MCL9816789.1"/>
    <property type="molecule type" value="Genomic_DNA"/>
</dbReference>
<keyword evidence="1" id="KW-1133">Transmembrane helix</keyword>
<gene>
    <name evidence="2" type="ORF">AArcSt2_07520</name>
</gene>
<feature type="transmembrane region" description="Helical" evidence="1">
    <location>
        <begin position="119"/>
        <end position="143"/>
    </location>
</feature>
<reference evidence="2" key="2">
    <citation type="submission" date="2022-02" db="EMBL/GenBank/DDBJ databases">
        <authorList>
            <person name="Elcheninov A.G."/>
            <person name="Sorokin D.Y."/>
            <person name="Kublanov I.V."/>
        </authorList>
    </citation>
    <scope>NUCLEOTIDE SEQUENCE</scope>
    <source>
        <strain evidence="2">AArc-St2</strain>
    </source>
</reference>
<dbReference type="Proteomes" id="UP001203207">
    <property type="component" value="Unassembled WGS sequence"/>
</dbReference>
<name>A0AAE3FWS1_9EURY</name>
<organism evidence="2 3">
    <name type="scientific">Natronocalculus amylovorans</name>
    <dbReference type="NCBI Taxonomy" id="2917812"/>
    <lineage>
        <taxon>Archaea</taxon>
        <taxon>Methanobacteriati</taxon>
        <taxon>Methanobacteriota</taxon>
        <taxon>Stenosarchaea group</taxon>
        <taxon>Halobacteria</taxon>
        <taxon>Halobacteriales</taxon>
        <taxon>Haloferacaceae</taxon>
        <taxon>Natronocalculus</taxon>
    </lineage>
</organism>
<dbReference type="RefSeq" id="WP_250583646.1">
    <property type="nucleotide sequence ID" value="NZ_JAKRVX010000002.1"/>
</dbReference>
<sequence>MRTVTRKRSTAGRILRTVRQSVAFLYRYVRVLRYRPVGLLWMLGFPAAFYLITIATFIDFSAIPASYHGAVRATTALSYGIFGAVLVSLTTVSGGLVSDLEADRTGVYRSIGVSPAADLAGRVGSALCIAAVSVLVVIGVSLLTGATYTISVTAVPIVVVAFIGSVLPWIVIAYVVAISTKSKRYATLIAVSLALVSYFATGFNGTVPATFTADPAWLNVLPNTLSTRILIANTVAISDAAGAGLAPPALPTDWTAVGILVGYASVAVGILHAIGIKRLYNGRIGE</sequence>
<evidence type="ECO:0000256" key="1">
    <source>
        <dbReference type="SAM" id="Phobius"/>
    </source>
</evidence>
<comment type="caution">
    <text evidence="2">The sequence shown here is derived from an EMBL/GenBank/DDBJ whole genome shotgun (WGS) entry which is preliminary data.</text>
</comment>
<keyword evidence="3" id="KW-1185">Reference proteome</keyword>
<feature type="transmembrane region" description="Helical" evidence="1">
    <location>
        <begin position="254"/>
        <end position="274"/>
    </location>
</feature>
<feature type="transmembrane region" description="Helical" evidence="1">
    <location>
        <begin position="185"/>
        <end position="203"/>
    </location>
</feature>